<dbReference type="PROSITE" id="PS50110">
    <property type="entry name" value="RESPONSE_REGULATORY"/>
    <property type="match status" value="1"/>
</dbReference>
<keyword evidence="5" id="KW-1185">Reference proteome</keyword>
<dbReference type="GO" id="GO:0000156">
    <property type="term" value="F:phosphorelay response regulator activity"/>
    <property type="evidence" value="ECO:0007669"/>
    <property type="project" value="InterPro"/>
</dbReference>
<dbReference type="eggNOG" id="COG3279">
    <property type="taxonomic scope" value="Bacteria"/>
</dbReference>
<dbReference type="STRING" id="649349.Lbys_0524"/>
<dbReference type="Pfam" id="PF04397">
    <property type="entry name" value="LytTR"/>
    <property type="match status" value="1"/>
</dbReference>
<dbReference type="OrthoDB" id="1646880at2"/>
<dbReference type="RefSeq" id="WP_013407350.1">
    <property type="nucleotide sequence ID" value="NC_014655.1"/>
</dbReference>
<dbReference type="InterPro" id="IPR001789">
    <property type="entry name" value="Sig_transdc_resp-reg_receiver"/>
</dbReference>
<dbReference type="KEGG" id="lby:Lbys_0524"/>
<evidence type="ECO:0000256" key="1">
    <source>
        <dbReference type="PROSITE-ProRule" id="PRU00169"/>
    </source>
</evidence>
<organism evidence="4 5">
    <name type="scientific">Leadbetterella byssophila (strain DSM 17132 / JCM 16389 / KACC 11308 / NBRC 106382 / 4M15)</name>
    <dbReference type="NCBI Taxonomy" id="649349"/>
    <lineage>
        <taxon>Bacteria</taxon>
        <taxon>Pseudomonadati</taxon>
        <taxon>Bacteroidota</taxon>
        <taxon>Cytophagia</taxon>
        <taxon>Cytophagales</taxon>
        <taxon>Leadbetterellaceae</taxon>
        <taxon>Leadbetterella</taxon>
    </lineage>
</organism>
<dbReference type="Gene3D" id="3.40.50.2300">
    <property type="match status" value="1"/>
</dbReference>
<dbReference type="PROSITE" id="PS50930">
    <property type="entry name" value="HTH_LYTTR"/>
    <property type="match status" value="1"/>
</dbReference>
<dbReference type="PANTHER" id="PTHR37299">
    <property type="entry name" value="TRANSCRIPTIONAL REGULATOR-RELATED"/>
    <property type="match status" value="1"/>
</dbReference>
<reference evidence="4 5" key="2">
    <citation type="journal article" date="2011" name="Stand. Genomic Sci.">
        <title>Complete genome sequence of Leadbetterella byssophila type strain (4M15).</title>
        <authorList>
            <person name="Abt B."/>
            <person name="Teshima H."/>
            <person name="Lucas S."/>
            <person name="Lapidus A."/>
            <person name="Del Rio T.G."/>
            <person name="Nolan M."/>
            <person name="Tice H."/>
            <person name="Cheng J.F."/>
            <person name="Pitluck S."/>
            <person name="Liolios K."/>
            <person name="Pagani I."/>
            <person name="Ivanova N."/>
            <person name="Mavromatis K."/>
            <person name="Pati A."/>
            <person name="Tapia R."/>
            <person name="Han C."/>
            <person name="Goodwin L."/>
            <person name="Chen A."/>
            <person name="Palaniappan K."/>
            <person name="Land M."/>
            <person name="Hauser L."/>
            <person name="Chang Y.J."/>
            <person name="Jeffries C.D."/>
            <person name="Rohde M."/>
            <person name="Goker M."/>
            <person name="Tindall B.J."/>
            <person name="Detter J.C."/>
            <person name="Woyke T."/>
            <person name="Bristow J."/>
            <person name="Eisen J.A."/>
            <person name="Markowitz V."/>
            <person name="Hugenholtz P."/>
            <person name="Klenk H.P."/>
            <person name="Kyrpides N.C."/>
        </authorList>
    </citation>
    <scope>NUCLEOTIDE SEQUENCE [LARGE SCALE GENOMIC DNA]</scope>
    <source>
        <strain evidence="5">DSM 17132 / JCM 16389 / KACC 11308 / NBRC 106382 / 4M15</strain>
    </source>
</reference>
<feature type="domain" description="Response regulatory" evidence="2">
    <location>
        <begin position="5"/>
        <end position="113"/>
    </location>
</feature>
<name>E4RXF1_LEAB4</name>
<gene>
    <name evidence="4" type="ordered locus">Lbys_0524</name>
</gene>
<sequence>MGRKIALIVDSDIGHRRWLRECTPKSFALWECESGGEAVRYINSLQPDLVLINVNVPSKNAFEVLDSVDHLPGVIFMSDHVQDAARAFEYQAIDYLVKPFSSARFLHALQRFEKSIESKRSIGTLYPNRIFVERGNRLISRSIAEVTHLKADKDYTWIHMKNGESYLSNLGIGHVERKLNPQIFIRIHRSYIVNLDFVMEMYRDAQRSFVTLVNGVEINVGRNYRSAIKELIF</sequence>
<dbReference type="SUPFAM" id="SSF52172">
    <property type="entry name" value="CheY-like"/>
    <property type="match status" value="1"/>
</dbReference>
<evidence type="ECO:0000313" key="5">
    <source>
        <dbReference type="Proteomes" id="UP000007435"/>
    </source>
</evidence>
<dbReference type="InterPro" id="IPR046947">
    <property type="entry name" value="LytR-like"/>
</dbReference>
<feature type="domain" description="HTH LytTR-type" evidence="3">
    <location>
        <begin position="130"/>
        <end position="233"/>
    </location>
</feature>
<dbReference type="PANTHER" id="PTHR37299:SF1">
    <property type="entry name" value="STAGE 0 SPORULATION PROTEIN A HOMOLOG"/>
    <property type="match status" value="1"/>
</dbReference>
<evidence type="ECO:0000313" key="4">
    <source>
        <dbReference type="EMBL" id="ADQ16296.1"/>
    </source>
</evidence>
<dbReference type="GO" id="GO:0003677">
    <property type="term" value="F:DNA binding"/>
    <property type="evidence" value="ECO:0007669"/>
    <property type="project" value="InterPro"/>
</dbReference>
<dbReference type="Proteomes" id="UP000007435">
    <property type="component" value="Chromosome"/>
</dbReference>
<dbReference type="Gene3D" id="2.40.50.1020">
    <property type="entry name" value="LytTr DNA-binding domain"/>
    <property type="match status" value="1"/>
</dbReference>
<reference key="1">
    <citation type="submission" date="2010-11" db="EMBL/GenBank/DDBJ databases">
        <title>The complete genome of Leadbetterella byssophila DSM 17132.</title>
        <authorList>
            <consortium name="US DOE Joint Genome Institute (JGI-PGF)"/>
            <person name="Lucas S."/>
            <person name="Copeland A."/>
            <person name="Lapidus A."/>
            <person name="Glavina del Rio T."/>
            <person name="Dalin E."/>
            <person name="Tice H."/>
            <person name="Bruce D."/>
            <person name="Goodwin L."/>
            <person name="Pitluck S."/>
            <person name="Kyrpides N."/>
            <person name="Mavromatis K."/>
            <person name="Ivanova N."/>
            <person name="Teshima H."/>
            <person name="Brettin T."/>
            <person name="Detter J.C."/>
            <person name="Han C."/>
            <person name="Tapia R."/>
            <person name="Land M."/>
            <person name="Hauser L."/>
            <person name="Markowitz V."/>
            <person name="Cheng J.-F."/>
            <person name="Hugenholtz P."/>
            <person name="Woyke T."/>
            <person name="Wu D."/>
            <person name="Tindall B."/>
            <person name="Pomrenke H.G."/>
            <person name="Brambilla E."/>
            <person name="Klenk H.-P."/>
            <person name="Eisen J.A."/>
        </authorList>
    </citation>
    <scope>NUCLEOTIDE SEQUENCE [LARGE SCALE GENOMIC DNA]</scope>
    <source>
        <strain>DSM 17132</strain>
    </source>
</reference>
<protein>
    <submittedName>
        <fullName evidence="4">Two component transcriptional regulator, LytTR family</fullName>
    </submittedName>
</protein>
<dbReference type="InterPro" id="IPR007492">
    <property type="entry name" value="LytTR_DNA-bd_dom"/>
</dbReference>
<dbReference type="AlphaFoldDB" id="E4RXF1"/>
<evidence type="ECO:0000259" key="2">
    <source>
        <dbReference type="PROSITE" id="PS50110"/>
    </source>
</evidence>
<dbReference type="InterPro" id="IPR011006">
    <property type="entry name" value="CheY-like_superfamily"/>
</dbReference>
<dbReference type="EMBL" id="CP002305">
    <property type="protein sequence ID" value="ADQ16296.1"/>
    <property type="molecule type" value="Genomic_DNA"/>
</dbReference>
<proteinExistence type="predicted"/>
<dbReference type="SMART" id="SM00850">
    <property type="entry name" value="LytTR"/>
    <property type="match status" value="1"/>
</dbReference>
<evidence type="ECO:0000259" key="3">
    <source>
        <dbReference type="PROSITE" id="PS50930"/>
    </source>
</evidence>
<comment type="caution">
    <text evidence="1">Lacks conserved residue(s) required for the propagation of feature annotation.</text>
</comment>
<accession>E4RXF1</accession>
<dbReference type="HOGENOM" id="CLU_000445_14_1_10"/>
<dbReference type="SMART" id="SM00448">
    <property type="entry name" value="REC"/>
    <property type="match status" value="1"/>
</dbReference>
<dbReference type="Pfam" id="PF00072">
    <property type="entry name" value="Response_reg"/>
    <property type="match status" value="1"/>
</dbReference>